<keyword evidence="7 19" id="KW-0645">Protease</keyword>
<dbReference type="PRINTS" id="PR00756">
    <property type="entry name" value="ALADIPTASE"/>
</dbReference>
<protein>
    <recommendedName>
        <fullName evidence="19">Leukotriene A(4) hydrolase</fullName>
        <shortName evidence="19">LTA-4 hydrolase</shortName>
        <ecNumber evidence="19">3.3.2.6</ecNumber>
    </recommendedName>
</protein>
<dbReference type="InterPro" id="IPR042097">
    <property type="entry name" value="Aminopeptidase_N-like_N_sf"/>
</dbReference>
<comment type="similarity">
    <text evidence="4 19">Belongs to the peptidase M1 family.</text>
</comment>
<evidence type="ECO:0000256" key="15">
    <source>
        <dbReference type="ARBA" id="ARBA00023049"/>
    </source>
</evidence>
<dbReference type="GO" id="GO:0005524">
    <property type="term" value="F:ATP binding"/>
    <property type="evidence" value="ECO:0007669"/>
    <property type="project" value="UniProtKB-KW"/>
</dbReference>
<keyword evidence="13 18" id="KW-0862">Zinc</keyword>
<evidence type="ECO:0000256" key="1">
    <source>
        <dbReference type="ARBA" id="ARBA00004496"/>
    </source>
</evidence>
<dbReference type="GO" id="GO:0043171">
    <property type="term" value="P:peptide catabolic process"/>
    <property type="evidence" value="ECO:0007669"/>
    <property type="project" value="TreeGrafter"/>
</dbReference>
<evidence type="ECO:0000256" key="6">
    <source>
        <dbReference type="ARBA" id="ARBA00022527"/>
    </source>
</evidence>
<dbReference type="InterPro" id="IPR045357">
    <property type="entry name" value="Aminopeptidase_N-like_N"/>
</dbReference>
<evidence type="ECO:0000313" key="21">
    <source>
        <dbReference type="EMBL" id="GFU32730.1"/>
    </source>
</evidence>
<dbReference type="GO" id="GO:0004301">
    <property type="term" value="F:epoxide hydrolase activity"/>
    <property type="evidence" value="ECO:0007669"/>
    <property type="project" value="TreeGrafter"/>
</dbReference>
<evidence type="ECO:0000256" key="16">
    <source>
        <dbReference type="PIRSR" id="PIRSR612777-1"/>
    </source>
</evidence>
<dbReference type="CDD" id="cd09599">
    <property type="entry name" value="M1_LTA4H"/>
    <property type="match status" value="1"/>
</dbReference>
<dbReference type="Pfam" id="PF17900">
    <property type="entry name" value="Peptidase_M1_N"/>
    <property type="match status" value="1"/>
</dbReference>
<proteinExistence type="inferred from homology"/>
<dbReference type="GO" id="GO:0004463">
    <property type="term" value="F:leukotriene-A4 hydrolase activity"/>
    <property type="evidence" value="ECO:0007669"/>
    <property type="project" value="UniProtKB-EC"/>
</dbReference>
<organism evidence="21 22">
    <name type="scientific">Nephila pilipes</name>
    <name type="common">Giant wood spider</name>
    <name type="synonym">Nephila maculata</name>
    <dbReference type="NCBI Taxonomy" id="299642"/>
    <lineage>
        <taxon>Eukaryota</taxon>
        <taxon>Metazoa</taxon>
        <taxon>Ecdysozoa</taxon>
        <taxon>Arthropoda</taxon>
        <taxon>Chelicerata</taxon>
        <taxon>Arachnida</taxon>
        <taxon>Araneae</taxon>
        <taxon>Araneomorphae</taxon>
        <taxon>Entelegynae</taxon>
        <taxon>Araneoidea</taxon>
        <taxon>Nephilidae</taxon>
        <taxon>Nephila</taxon>
    </lineage>
</organism>
<dbReference type="InterPro" id="IPR001930">
    <property type="entry name" value="Peptidase_M1"/>
</dbReference>
<dbReference type="Pfam" id="PF09127">
    <property type="entry name" value="Leuk-A4-hydro_C"/>
    <property type="match status" value="1"/>
</dbReference>
<reference evidence="21" key="1">
    <citation type="submission" date="2020-08" db="EMBL/GenBank/DDBJ databases">
        <title>Multicomponent nature underlies the extraordinary mechanical properties of spider dragline silk.</title>
        <authorList>
            <person name="Kono N."/>
            <person name="Nakamura H."/>
            <person name="Mori M."/>
            <person name="Yoshida Y."/>
            <person name="Ohtoshi R."/>
            <person name="Malay A.D."/>
            <person name="Moran D.A.P."/>
            <person name="Tomita M."/>
            <person name="Numata K."/>
            <person name="Arakawa K."/>
        </authorList>
    </citation>
    <scope>NUCLEOTIDE SEQUENCE</scope>
</reference>
<keyword evidence="11" id="KW-0418">Kinase</keyword>
<dbReference type="NCBIfam" id="TIGR02411">
    <property type="entry name" value="leuko_A4_hydro"/>
    <property type="match status" value="1"/>
</dbReference>
<dbReference type="PANTHER" id="PTHR45726:SF3">
    <property type="entry name" value="LEUKOTRIENE A-4 HYDROLASE"/>
    <property type="match status" value="1"/>
</dbReference>
<dbReference type="SUPFAM" id="SSF55486">
    <property type="entry name" value="Metalloproteases ('zincins'), catalytic domain"/>
    <property type="match status" value="1"/>
</dbReference>
<dbReference type="PROSITE" id="PS51285">
    <property type="entry name" value="AGC_KINASE_CTER"/>
    <property type="match status" value="1"/>
</dbReference>
<dbReference type="Proteomes" id="UP000887013">
    <property type="component" value="Unassembled WGS sequence"/>
</dbReference>
<dbReference type="InterPro" id="IPR012777">
    <property type="entry name" value="LTA4H"/>
</dbReference>
<dbReference type="GO" id="GO:0019370">
    <property type="term" value="P:leukotriene biosynthetic process"/>
    <property type="evidence" value="ECO:0007669"/>
    <property type="project" value="UniProtKB-KW"/>
</dbReference>
<dbReference type="SUPFAM" id="SSF48371">
    <property type="entry name" value="ARM repeat"/>
    <property type="match status" value="1"/>
</dbReference>
<feature type="domain" description="AGC-kinase C-terminal" evidence="20">
    <location>
        <begin position="441"/>
        <end position="518"/>
    </location>
</feature>
<keyword evidence="19" id="KW-0434">Leukotriene biosynthesis</keyword>
<evidence type="ECO:0000256" key="7">
    <source>
        <dbReference type="ARBA" id="ARBA00022670"/>
    </source>
</evidence>
<dbReference type="GO" id="GO:0005829">
    <property type="term" value="C:cytosol"/>
    <property type="evidence" value="ECO:0007669"/>
    <property type="project" value="TreeGrafter"/>
</dbReference>
<dbReference type="FunFam" id="3.30.2010.30:FF:000001">
    <property type="entry name" value="Leukotriene A(4) hydrolase"/>
    <property type="match status" value="1"/>
</dbReference>
<keyword evidence="15 19" id="KW-0482">Metalloprotease</keyword>
<dbReference type="Gene3D" id="1.25.40.320">
    <property type="entry name" value="Peptidase M1, leukotriene A4 hydrolase/aminopeptidase C-terminal domain"/>
    <property type="match status" value="1"/>
</dbReference>
<dbReference type="InterPro" id="IPR027268">
    <property type="entry name" value="Peptidase_M4/M1_CTD_sf"/>
</dbReference>
<keyword evidence="10" id="KW-0547">Nucleotide-binding</keyword>
<dbReference type="InterPro" id="IPR000961">
    <property type="entry name" value="AGC-kinase_C"/>
</dbReference>
<evidence type="ECO:0000256" key="5">
    <source>
        <dbReference type="ARBA" id="ARBA00022490"/>
    </source>
</evidence>
<dbReference type="EMBL" id="BMAW01129960">
    <property type="protein sequence ID" value="GFU32730.1"/>
    <property type="molecule type" value="Genomic_DNA"/>
</dbReference>
<evidence type="ECO:0000256" key="4">
    <source>
        <dbReference type="ARBA" id="ARBA00010136"/>
    </source>
</evidence>
<evidence type="ECO:0000313" key="22">
    <source>
        <dbReference type="Proteomes" id="UP000887013"/>
    </source>
</evidence>
<evidence type="ECO:0000259" key="20">
    <source>
        <dbReference type="PROSITE" id="PS51285"/>
    </source>
</evidence>
<dbReference type="InterPro" id="IPR016024">
    <property type="entry name" value="ARM-type_fold"/>
</dbReference>
<evidence type="ECO:0000256" key="18">
    <source>
        <dbReference type="PIRSR" id="PIRSR612777-3"/>
    </source>
</evidence>
<dbReference type="InterPro" id="IPR034015">
    <property type="entry name" value="M1_LTA4H"/>
</dbReference>
<accession>A0A8X6QVB4</accession>
<dbReference type="Gene3D" id="2.60.40.1730">
    <property type="entry name" value="tricorn interacting facor f3 domain"/>
    <property type="match status" value="1"/>
</dbReference>
<evidence type="ECO:0000256" key="14">
    <source>
        <dbReference type="ARBA" id="ARBA00022840"/>
    </source>
</evidence>
<evidence type="ECO:0000256" key="13">
    <source>
        <dbReference type="ARBA" id="ARBA00022833"/>
    </source>
</evidence>
<comment type="cofactor">
    <cofactor evidence="18 19">
        <name>Zn(2+)</name>
        <dbReference type="ChEBI" id="CHEBI:29105"/>
    </cofactor>
    <text evidence="18 19">Binds 1 zinc ion per subunit.</text>
</comment>
<evidence type="ECO:0000256" key="10">
    <source>
        <dbReference type="ARBA" id="ARBA00022741"/>
    </source>
</evidence>
<keyword evidence="9 18" id="KW-0479">Metal-binding</keyword>
<dbReference type="InterPro" id="IPR049980">
    <property type="entry name" value="LTA4H_cat"/>
</dbReference>
<dbReference type="OrthoDB" id="79562at2759"/>
<comment type="subcellular location">
    <subcellularLocation>
        <location evidence="2">Cell membrane</location>
        <topology evidence="2">Lipid-anchor</topology>
        <topology evidence="2">GPI-anchor</topology>
    </subcellularLocation>
    <subcellularLocation>
        <location evidence="1 19">Cytoplasm</location>
    </subcellularLocation>
</comment>
<evidence type="ECO:0000256" key="19">
    <source>
        <dbReference type="RuleBase" id="RU361141"/>
    </source>
</evidence>
<dbReference type="InterPro" id="IPR038502">
    <property type="entry name" value="M1_LTA-4_hydro/amino_C_sf"/>
</dbReference>
<dbReference type="FunFam" id="1.10.390.10:FF:000003">
    <property type="entry name" value="Leukotriene A(4) hydrolase"/>
    <property type="match status" value="1"/>
</dbReference>
<feature type="binding site" evidence="17">
    <location>
        <begin position="564"/>
        <end position="566"/>
    </location>
    <ligand>
        <name>a peptide</name>
        <dbReference type="ChEBI" id="CHEBI:60466"/>
    </ligand>
</feature>
<keyword evidence="6" id="KW-0723">Serine/threonine-protein kinase</keyword>
<keyword evidence="5 19" id="KW-0963">Cytoplasm</keyword>
<comment type="catalytic activity">
    <reaction evidence="19">
        <text>leukotriene A4 + H2O = leukotriene B4</text>
        <dbReference type="Rhea" id="RHEA:22324"/>
        <dbReference type="ChEBI" id="CHEBI:15377"/>
        <dbReference type="ChEBI" id="CHEBI:57461"/>
        <dbReference type="ChEBI" id="CHEBI:57463"/>
        <dbReference type="EC" id="3.3.2.6"/>
    </reaction>
</comment>
<dbReference type="GO" id="GO:0070006">
    <property type="term" value="F:metalloaminopeptidase activity"/>
    <property type="evidence" value="ECO:0007669"/>
    <property type="project" value="UniProtKB-ARBA"/>
</dbReference>
<dbReference type="InterPro" id="IPR015211">
    <property type="entry name" value="Peptidase_M1_C"/>
</dbReference>
<dbReference type="FunFam" id="2.60.40.1730:FF:000004">
    <property type="entry name" value="Leukotriene A(4) hydrolase"/>
    <property type="match status" value="1"/>
</dbReference>
<evidence type="ECO:0000256" key="11">
    <source>
        <dbReference type="ARBA" id="ARBA00022777"/>
    </source>
</evidence>
<dbReference type="InterPro" id="IPR014782">
    <property type="entry name" value="Peptidase_M1_dom"/>
</dbReference>
<dbReference type="GO" id="GO:0004674">
    <property type="term" value="F:protein serine/threonine kinase activity"/>
    <property type="evidence" value="ECO:0007669"/>
    <property type="project" value="UniProtKB-KW"/>
</dbReference>
<evidence type="ECO:0000256" key="8">
    <source>
        <dbReference type="ARBA" id="ARBA00022679"/>
    </source>
</evidence>
<comment type="pathway">
    <text evidence="3 19">Lipid metabolism; leukotriene B4 biosynthesis.</text>
</comment>
<evidence type="ECO:0000256" key="2">
    <source>
        <dbReference type="ARBA" id="ARBA00004609"/>
    </source>
</evidence>
<dbReference type="GO" id="GO:0006508">
    <property type="term" value="P:proteolysis"/>
    <property type="evidence" value="ECO:0007669"/>
    <property type="project" value="UniProtKB-KW"/>
</dbReference>
<dbReference type="PANTHER" id="PTHR45726">
    <property type="entry name" value="LEUKOTRIENE A-4 HYDROLASE"/>
    <property type="match status" value="1"/>
</dbReference>
<keyword evidence="14" id="KW-0067">ATP-binding</keyword>
<keyword evidence="12 19" id="KW-0378">Hydrolase</keyword>
<dbReference type="Pfam" id="PF01433">
    <property type="entry name" value="Peptidase_M1"/>
    <property type="match status" value="1"/>
</dbReference>
<evidence type="ECO:0000256" key="3">
    <source>
        <dbReference type="ARBA" id="ARBA00004716"/>
    </source>
</evidence>
<dbReference type="Gene3D" id="3.30.2010.30">
    <property type="match status" value="1"/>
</dbReference>
<evidence type="ECO:0000256" key="12">
    <source>
        <dbReference type="ARBA" id="ARBA00022801"/>
    </source>
</evidence>
<feature type="active site" description="Proton acceptor" evidence="16">
    <location>
        <position position="297"/>
    </location>
</feature>
<dbReference type="EC" id="3.3.2.6" evidence="19"/>
<feature type="binding site" evidence="18">
    <location>
        <position position="319"/>
    </location>
    <ligand>
        <name>Zn(2+)</name>
        <dbReference type="ChEBI" id="CHEBI:29105"/>
        <note>catalytic</note>
    </ligand>
</feature>
<feature type="active site" description="Proton donor" evidence="16">
    <location>
        <position position="384"/>
    </location>
</feature>
<feature type="binding site" evidence="18">
    <location>
        <position position="296"/>
    </location>
    <ligand>
        <name>Zn(2+)</name>
        <dbReference type="ChEBI" id="CHEBI:29105"/>
        <note>catalytic</note>
    </ligand>
</feature>
<name>A0A8X6QVB4_NEPPI</name>
<dbReference type="GO" id="GO:0008270">
    <property type="term" value="F:zinc ion binding"/>
    <property type="evidence" value="ECO:0007669"/>
    <property type="project" value="InterPro"/>
</dbReference>
<sequence length="619" mass="71330">MAERLSENDPNSFSNSESVVVTDIDLNLEVDFAKHVLSGYVDLSIERKNMKNDLFLDTRDLTIHAVKNKNNLNKISFTLGDPVGDFGSKLEIKLPKRGAKKMVIRIEYETSSNASGLQWLEPEQTAGKKHPYMFSMCQAIHARSIFPCQDTPGVKAPYTATITAPFELVVLMSAVRDGEDIGDDPLMKCYKFVQKIPIPSYLFAIVIGALESKQIGPRTHVWTEKEFVDRSAEEFSETEQMLKCAEDLLGDYVWEVYDLLVLPPSFSFGGMENPCLTFLTPTLLAGDKSLVPTIAHEIAHSWTGNLVTNKNFEHFWLNEGFTTFFERKIVGQMYGEAFRHFECIGGWTTLECEVKHLGEKHDFTKLIPDLKGVDPDEAFSSIPYEKGQALLFYLESILGGPEIFEKFLKAYVEEFKYKSIDTDTWKDFLYKYFSDKEEILNKVDWDTWLYSPGLPPFKPEYDYSMAEKCLNLSKDWLKADDNDLGQFTFKDIENFSSPQFREFLGFLEQEEPISIKKVEKLNDLYKVGEKNNAEIKFRWIILCLKAHWKDIIPEAVKFITEQGRMKFVRPIYRCLYEWDETRELAVSTYKEHSPEMMHATRQGVGRDLHLISEDKKEGN</sequence>
<gene>
    <name evidence="21" type="primary">LTA4H</name>
    <name evidence="21" type="ORF">NPIL_686141</name>
</gene>
<dbReference type="AlphaFoldDB" id="A0A8X6QVB4"/>
<keyword evidence="22" id="KW-1185">Reference proteome</keyword>
<dbReference type="SMART" id="SM01263">
    <property type="entry name" value="Leuk-A4-hydro_C"/>
    <property type="match status" value="1"/>
</dbReference>
<comment type="caution">
    <text evidence="21">The sequence shown here is derived from an EMBL/GenBank/DDBJ whole genome shotgun (WGS) entry which is preliminary data.</text>
</comment>
<dbReference type="Gene3D" id="1.10.390.10">
    <property type="entry name" value="Neutral Protease Domain 2"/>
    <property type="match status" value="1"/>
</dbReference>
<feature type="binding site" evidence="18">
    <location>
        <position position="300"/>
    </location>
    <ligand>
        <name>Zn(2+)</name>
        <dbReference type="ChEBI" id="CHEBI:29105"/>
        <note>catalytic</note>
    </ligand>
</feature>
<evidence type="ECO:0000256" key="9">
    <source>
        <dbReference type="ARBA" id="ARBA00022723"/>
    </source>
</evidence>
<dbReference type="FunFam" id="1.25.40.320:FF:000001">
    <property type="entry name" value="Leukotriene A(4) hydrolase"/>
    <property type="match status" value="1"/>
</dbReference>
<dbReference type="SUPFAM" id="SSF63737">
    <property type="entry name" value="Leukotriene A4 hydrolase N-terminal domain"/>
    <property type="match status" value="1"/>
</dbReference>
<evidence type="ECO:0000256" key="17">
    <source>
        <dbReference type="PIRSR" id="PIRSR612777-2"/>
    </source>
</evidence>
<dbReference type="GO" id="GO:0005886">
    <property type="term" value="C:plasma membrane"/>
    <property type="evidence" value="ECO:0007669"/>
    <property type="project" value="UniProtKB-SubCell"/>
</dbReference>
<keyword evidence="8" id="KW-0808">Transferase</keyword>